<dbReference type="InterPro" id="IPR022125">
    <property type="entry name" value="U3snoRNP10_N"/>
</dbReference>
<dbReference type="Proteomes" id="UP000070544">
    <property type="component" value="Unassembled WGS sequence"/>
</dbReference>
<evidence type="ECO:0000256" key="5">
    <source>
        <dbReference type="ARBA" id="ARBA00022517"/>
    </source>
</evidence>
<feature type="chain" id="PRO_5007295939" description="U3 small nucleolar RNA-associated protein 10" evidence="10">
    <location>
        <begin position="25"/>
        <end position="2411"/>
    </location>
</feature>
<dbReference type="STRING" id="1344416.A0A139A4V3"/>
<dbReference type="OMA" id="NDVMWKQ"/>
<proteinExistence type="inferred from homology"/>
<gene>
    <name evidence="12" type="ORF">M427DRAFT_147694</name>
</gene>
<comment type="similarity">
    <text evidence="3 9">Belongs to the HEATR1/UTP10 family.</text>
</comment>
<keyword evidence="12" id="KW-0808">Transferase</keyword>
<dbReference type="SUPFAM" id="SSF53448">
    <property type="entry name" value="Nucleotide-diphospho-sugar transferases"/>
    <property type="match status" value="1"/>
</dbReference>
<organism evidence="12 13">
    <name type="scientific">Gonapodya prolifera (strain JEL478)</name>
    <name type="common">Monoblepharis prolifera</name>
    <dbReference type="NCBI Taxonomy" id="1344416"/>
    <lineage>
        <taxon>Eukaryota</taxon>
        <taxon>Fungi</taxon>
        <taxon>Fungi incertae sedis</taxon>
        <taxon>Chytridiomycota</taxon>
        <taxon>Chytridiomycota incertae sedis</taxon>
        <taxon>Monoblepharidomycetes</taxon>
        <taxon>Monoblepharidales</taxon>
        <taxon>Gonapodyaceae</taxon>
        <taxon>Gonapodya</taxon>
    </lineage>
</organism>
<dbReference type="SMART" id="SM01036">
    <property type="entry name" value="BP28CT"/>
    <property type="match status" value="1"/>
</dbReference>
<dbReference type="InterPro" id="IPR011989">
    <property type="entry name" value="ARM-like"/>
</dbReference>
<accession>A0A139A4V3</accession>
<keyword evidence="10" id="KW-0732">Signal</keyword>
<dbReference type="GO" id="GO:0016740">
    <property type="term" value="F:transferase activity"/>
    <property type="evidence" value="ECO:0007669"/>
    <property type="project" value="UniProtKB-KW"/>
</dbReference>
<keyword evidence="5 9" id="KW-0690">Ribosome biogenesis</keyword>
<evidence type="ECO:0000256" key="7">
    <source>
        <dbReference type="ARBA" id="ARBA00023242"/>
    </source>
</evidence>
<evidence type="ECO:0000313" key="12">
    <source>
        <dbReference type="EMBL" id="KXS11658.1"/>
    </source>
</evidence>
<evidence type="ECO:0000256" key="6">
    <source>
        <dbReference type="ARBA" id="ARBA00022552"/>
    </source>
</evidence>
<reference evidence="12 13" key="1">
    <citation type="journal article" date="2015" name="Genome Biol. Evol.">
        <title>Phylogenomic analyses indicate that early fungi evolved digesting cell walls of algal ancestors of land plants.</title>
        <authorList>
            <person name="Chang Y."/>
            <person name="Wang S."/>
            <person name="Sekimoto S."/>
            <person name="Aerts A.L."/>
            <person name="Choi C."/>
            <person name="Clum A."/>
            <person name="LaButti K.M."/>
            <person name="Lindquist E.A."/>
            <person name="Yee Ngan C."/>
            <person name="Ohm R.A."/>
            <person name="Salamov A.A."/>
            <person name="Grigoriev I.V."/>
            <person name="Spatafora J.W."/>
            <person name="Berbee M.L."/>
        </authorList>
    </citation>
    <scope>NUCLEOTIDE SEQUENCE [LARGE SCALE GENOMIC DNA]</scope>
    <source>
        <strain evidence="12 13">JEL478</strain>
    </source>
</reference>
<dbReference type="GO" id="GO:0030686">
    <property type="term" value="C:90S preribosome"/>
    <property type="evidence" value="ECO:0007669"/>
    <property type="project" value="TreeGrafter"/>
</dbReference>
<comment type="subunit">
    <text evidence="9">Component of the ribosomal small subunit (SSU) processome.</text>
</comment>
<keyword evidence="7 9" id="KW-0539">Nucleus</keyword>
<dbReference type="Gene3D" id="3.90.550.20">
    <property type="match status" value="1"/>
</dbReference>
<sequence length="2411" mass="267873">MQMRSLLAVLCLLNFLLFLHSRWSQRCSSVVSCDVEQPSDALSCDAEAQIPRLVHFIFGLSPDYGTKPFGIMHYLIIKAAHKHIRPEAIFFHHVHQPPGPWFERSRRYLHMAPVEPVNEIWGNPVDKFAHKADIVRLRALEQHGGIYLDIDALVLRPFDPLLRHDFVMAQEGEGGRVGLANAIMASKKGSPFVKRWLESYRTFNQTLWNYHSVVLPGKMAKSFPDDITILKHTRFFHPMWDDASLHTLFRGSGSGSWDFAENFAVHMWESRSFDKYIAPLSVRTIMRGTSNFDRILQSLIWDEIDELLEIEKQMVNNEPTLQLPGRLEKIQIARMSLAKQLRNVAAASRAGTSLHHGGGGRGKASLLFSVEQAADMDTDQVYAVGIAGLQELSSKYDPQELDASVLIAPGTPRFGAFEATLFSLALKNVDRSKQTKEENAKLDAGITSFLQLVSPYCLDMSAWKALEWLIRRFRIHEHNVEAFLGCVLPFHETDFFVKVVSILQISSNSRWSFLSTISKSKAPLTRPILVQRLITDISLLDYICTVVTRSLSNGESHHKVKRDQPLLWNFWTATMLSYARTVPQITTNILATILPHVFAFMKARVAPDLQAGAYVVFSTISMRTPLSNETLVAFLESASKHKSKGPVEGRALLAMVHVCQNQEGLDVFPMVALRNLFRVESLVERIGTIISSYNATRFLKLFIAQLYRFAKETRRTELLVNLLQLPNFPRSVMESFVQQVVKDLISQTEEEGGSTLSEPIPTLIHLFNTRYPEELQEALKVVLDIPDNRSQQNRIFKFLGGTLAGTRYAAGMIPVENGSAEATPMFLGLRHPDPSVRIISVKQLDGLVGKGEVQEPEFVEDALLSLLSDSDSSVVKAVLSIDNLPRLVADREKLMQSLSTILEASAGSPNVPSLALAVILQVLAVAPQNFYLQYSHLILRHLLVTDKESRKIAIKLLGGLSAHENESGLFWKLMKGVSRNASLLKPSSDVDDGNRKIGTGKLSTSTSKYNNKVTDVLSENLVGLIGNNDFEIATNMYLECLKGTNTPLSCLASLVLGKCAVSVCARSRDHGFTFSRQTLPSVIGRFEIVAGAAFQVDAALMESTLTELFDKLEPFDSRVVYLLSSKVMIQQLGSLIGNANASENVIAVVVFKAIMRFEYLKSVELLLQTLFKECVGTADVVSFVVHVSLVHGGFDDVDDATVLLHTRCLQIVSHYVSLKPEHDYQMVVPWLLIFATSEIKNIGSTLNALKTLTLPGKGSSKANSLSRVYGLNSMYGKNESDHQISHLTTQEYIRIITWIESASSEIILDSQYLKNAMHGLLSPSKAGDDVKLARHTLAFLTSHLVHFPSRMAQLKLLDTLSKAHSLQKFNSLYSVMSHVLKSQEQYSSQDIDFLVAILQCVHPSSLNVSDDGAFLDEFCRILRRERVPSSPAAALQQCAISILSPIFFAEIDSEGQTIIYQTLLNVITWGGDANTTKLTKRVLKDLPLSSDTISSEFVSCLSVLPAVQLQVSKKRKESGVNATVGSSSRSPEQLVTALECANFLTMDEDPTPIFAALFDVLAALVIAEPSQYSISIEYCRQLCLSAIFTLADSQAPGTVENVSDSAIRLDTVVQSLRVTDNPQTHNSALLLLARLAQLNPHRVLNTVMPVFTFLGTNLVRQDDDYSFHVIHKTIETVLPALVQPREAQTSEWEDIVFKKNTLKWNAKVLVPNAANDDLSEFASSLAASFDVRIQLNGVVSLLEKLNVIPCAKPSSEEEIDALPQLLFDLRSHDDRDYREFRNLVTNFSSKVLSDKTFIKQFRAERGASKGSEREMDPIVLRLVEVLLSLIAAVEQHLSSLKGSDGTVVRFWKGVSKTTISLLDKAHRLLSPNSFLKVVSRLIRHENTTIRRKAITLVSEQIAEDEMRFSNASAKVFQEVFDEVMKIIKDEGAIDQNVALSKQVAMICVSTMATKMAKVDPSMFLDALPSLIGPGALSAPNDQVVASAMVAIAALTMELEARVLPFVGKYLPVVVSHLRASLNTTVSSSNSTMVQLSALGSMTVTVRTLPRFVGPYLQDLVQSSLHKSLLFENGGSQVRSKALEFRKAVAAEVPSRILVPVLCAQWKLCSDYGSDSLVALLDFVEMAIGSIPNDLLDELVKSLFKFLMGALNAACTQANVDDGLGPVGERSIATFLTFVMRLNESQFRPLYFKLVQWVTEINKNEETAHARCLVFFKLVDQLLLNLQAIFVPFVGYTLDPALNTLKAYRSGKLPDALWCCIVDCFQKTFQYDANGFVDKPIFDRLMQPLVDQLELPLTGQDEYSSAVHRHLIPAIAQLSLAATGDVYWKPLNHSVLLKTRSPLPHVRIAAIRTIQQFYSRHGEDFLSLLPETVPFLAELLEDEDESVEAVCREVCKGIENVLGEDLMGYLNK</sequence>
<evidence type="ECO:0000259" key="11">
    <source>
        <dbReference type="SMART" id="SM01036"/>
    </source>
</evidence>
<protein>
    <recommendedName>
        <fullName evidence="4 9">U3 small nucleolar RNA-associated protein 10</fullName>
    </recommendedName>
</protein>
<evidence type="ECO:0000313" key="13">
    <source>
        <dbReference type="Proteomes" id="UP000070544"/>
    </source>
</evidence>
<evidence type="ECO:0000256" key="2">
    <source>
        <dbReference type="ARBA" id="ARBA00009003"/>
    </source>
</evidence>
<dbReference type="InterPro" id="IPR007577">
    <property type="entry name" value="GlycoTrfase_DXD_sugar-bd_CS"/>
</dbReference>
<dbReference type="EMBL" id="KQ965799">
    <property type="protein sequence ID" value="KXS11658.1"/>
    <property type="molecule type" value="Genomic_DNA"/>
</dbReference>
<dbReference type="InterPro" id="IPR029044">
    <property type="entry name" value="Nucleotide-diphossugar_trans"/>
</dbReference>
<comment type="function">
    <text evidence="9">Involved in nucleolar processing of pre-18S ribosomal RNA.</text>
</comment>
<dbReference type="Pfam" id="PF23243">
    <property type="entry name" value="HEAT_HEATR1"/>
    <property type="match status" value="1"/>
</dbReference>
<evidence type="ECO:0000256" key="4">
    <source>
        <dbReference type="ARBA" id="ARBA00015399"/>
    </source>
</evidence>
<name>A0A139A4V3_GONPJ</name>
<keyword evidence="6 9" id="KW-0698">rRNA processing</keyword>
<dbReference type="OrthoDB" id="31183at2759"/>
<evidence type="ECO:0000256" key="3">
    <source>
        <dbReference type="ARBA" id="ARBA00010559"/>
    </source>
</evidence>
<dbReference type="PANTHER" id="PTHR13457:SF1">
    <property type="entry name" value="HEAT REPEAT-CONTAINING PROTEIN 1"/>
    <property type="match status" value="1"/>
</dbReference>
<feature type="signal peptide" evidence="10">
    <location>
        <begin position="1"/>
        <end position="24"/>
    </location>
</feature>
<evidence type="ECO:0000256" key="1">
    <source>
        <dbReference type="ARBA" id="ARBA00004604"/>
    </source>
</evidence>
<dbReference type="GO" id="GO:0032040">
    <property type="term" value="C:small-subunit processome"/>
    <property type="evidence" value="ECO:0007669"/>
    <property type="project" value="TreeGrafter"/>
</dbReference>
<keyword evidence="13" id="KW-1185">Reference proteome</keyword>
<dbReference type="InterPro" id="IPR056473">
    <property type="entry name" value="HEAT_Utp10/HEAT1"/>
</dbReference>
<keyword evidence="8 9" id="KW-0687">Ribonucleoprotein</keyword>
<dbReference type="InterPro" id="IPR012954">
    <property type="entry name" value="BP28_C_dom"/>
</dbReference>
<dbReference type="Pfam" id="PF04488">
    <property type="entry name" value="Gly_transf_sug"/>
    <property type="match status" value="1"/>
</dbReference>
<dbReference type="GO" id="GO:0034455">
    <property type="term" value="C:t-UTP complex"/>
    <property type="evidence" value="ECO:0007669"/>
    <property type="project" value="TreeGrafter"/>
</dbReference>
<feature type="domain" description="BP28 C-terminal" evidence="11">
    <location>
        <begin position="2132"/>
        <end position="2275"/>
    </location>
</feature>
<dbReference type="SUPFAM" id="SSF48371">
    <property type="entry name" value="ARM repeat"/>
    <property type="match status" value="2"/>
</dbReference>
<dbReference type="Gene3D" id="1.25.10.10">
    <property type="entry name" value="Leucine-rich Repeat Variant"/>
    <property type="match status" value="2"/>
</dbReference>
<dbReference type="Pfam" id="PF08146">
    <property type="entry name" value="BP28CT"/>
    <property type="match status" value="1"/>
</dbReference>
<dbReference type="PANTHER" id="PTHR13457">
    <property type="entry name" value="BAP28"/>
    <property type="match status" value="1"/>
</dbReference>
<dbReference type="InterPro" id="IPR040191">
    <property type="entry name" value="UTP10"/>
</dbReference>
<evidence type="ECO:0000256" key="8">
    <source>
        <dbReference type="ARBA" id="ARBA00023274"/>
    </source>
</evidence>
<comment type="subcellular location">
    <subcellularLocation>
        <location evidence="1 9">Nucleus</location>
        <location evidence="1 9">Nucleolus</location>
    </subcellularLocation>
</comment>
<dbReference type="GO" id="GO:0045943">
    <property type="term" value="P:positive regulation of transcription by RNA polymerase I"/>
    <property type="evidence" value="ECO:0007669"/>
    <property type="project" value="TreeGrafter"/>
</dbReference>
<dbReference type="GO" id="GO:0030515">
    <property type="term" value="F:snoRNA binding"/>
    <property type="evidence" value="ECO:0007669"/>
    <property type="project" value="TreeGrafter"/>
</dbReference>
<dbReference type="GO" id="GO:0000462">
    <property type="term" value="P:maturation of SSU-rRNA from tricistronic rRNA transcript (SSU-rRNA, 5.8S rRNA, LSU-rRNA)"/>
    <property type="evidence" value="ECO:0007669"/>
    <property type="project" value="TreeGrafter"/>
</dbReference>
<evidence type="ECO:0000256" key="9">
    <source>
        <dbReference type="RuleBase" id="RU367065"/>
    </source>
</evidence>
<comment type="similarity">
    <text evidence="2">Belongs to the glycosyltransferase 32 family.</text>
</comment>
<dbReference type="InterPro" id="IPR016024">
    <property type="entry name" value="ARM-type_fold"/>
</dbReference>
<dbReference type="Pfam" id="PF12397">
    <property type="entry name" value="U3snoRNP10"/>
    <property type="match status" value="1"/>
</dbReference>
<evidence type="ECO:0000256" key="10">
    <source>
        <dbReference type="SAM" id="SignalP"/>
    </source>
</evidence>